<keyword evidence="8" id="KW-0833">Ubl conjugation pathway</keyword>
<dbReference type="InterPro" id="IPR013010">
    <property type="entry name" value="Znf_SIAH"/>
</dbReference>
<feature type="domain" description="RING-type" evidence="13">
    <location>
        <begin position="42"/>
        <end position="83"/>
    </location>
</feature>
<gene>
    <name evidence="15" type="ORF">BDA96_03G093800</name>
</gene>
<evidence type="ECO:0000256" key="10">
    <source>
        <dbReference type="ARBA" id="ARBA00024004"/>
    </source>
</evidence>
<comment type="function">
    <text evidence="10">E3 ubiquitin-protein ligase that mediates ubiquitination and subsequent proteasomal degradation of target proteins. E3 ubiquitin ligases accept ubiquitin from an E2 ubiquitin-conjugating enzyme in the form of a thioester and then directly transfers the ubiquitin to targeted substrates. It probably triggers the ubiquitin-mediated degradation of different substrates.</text>
</comment>
<dbReference type="EMBL" id="CM027682">
    <property type="protein sequence ID" value="KAG0536796.1"/>
    <property type="molecule type" value="Genomic_DNA"/>
</dbReference>
<comment type="similarity">
    <text evidence="3">Belongs to the SINA (Seven in absentia) family.</text>
</comment>
<keyword evidence="5" id="KW-0808">Transferase</keyword>
<evidence type="ECO:0000256" key="5">
    <source>
        <dbReference type="ARBA" id="ARBA00022679"/>
    </source>
</evidence>
<accession>A0A921RCH2</accession>
<sequence>MEIESNADGSAGKRNGQVEQEGEHVANAKRLKGSIEVEAFSCRVCAQLLSPPIFECSSVSWHFICSSCRDKLPADKNKCPLCSGAGGCDLARSLGMERAARSILVDCRYAERGCTVKTAFYEPRDSHEKVCPHAPSLCPEPGCGFAGRPEQLLDHLTGHHGWPSTKFDYREAFDLRVDEPGAQVLCCKEDGQLFLVNVKPTARPPPAGRVVSLVGVPPYLKPTGFGCRVEFSCFLSHRGTMALDDIQPLRLSDWPPATEFLCVLPDISDKENEASSVKPLEPTFRIMFVCASSNEGERSWHDTIYIESDEDDGDYEDDD</sequence>
<evidence type="ECO:0000256" key="11">
    <source>
        <dbReference type="PROSITE-ProRule" id="PRU00455"/>
    </source>
</evidence>
<dbReference type="InterPro" id="IPR044286">
    <property type="entry name" value="SINL_plant"/>
</dbReference>
<feature type="region of interest" description="Disordered" evidence="12">
    <location>
        <begin position="1"/>
        <end position="21"/>
    </location>
</feature>
<dbReference type="Pfam" id="PF21362">
    <property type="entry name" value="Sina_RING"/>
    <property type="match status" value="1"/>
</dbReference>
<dbReference type="InterPro" id="IPR013083">
    <property type="entry name" value="Znf_RING/FYVE/PHD"/>
</dbReference>
<evidence type="ECO:0000313" key="15">
    <source>
        <dbReference type="EMBL" id="KAG0536796.1"/>
    </source>
</evidence>
<dbReference type="GO" id="GO:0061630">
    <property type="term" value="F:ubiquitin protein ligase activity"/>
    <property type="evidence" value="ECO:0007669"/>
    <property type="project" value="UniProtKB-EC"/>
</dbReference>
<keyword evidence="7 11" id="KW-0863">Zinc-finger</keyword>
<evidence type="ECO:0000256" key="4">
    <source>
        <dbReference type="ARBA" id="ARBA00012483"/>
    </source>
</evidence>
<evidence type="ECO:0000313" key="16">
    <source>
        <dbReference type="Proteomes" id="UP000807115"/>
    </source>
</evidence>
<evidence type="ECO:0000256" key="1">
    <source>
        <dbReference type="ARBA" id="ARBA00000900"/>
    </source>
</evidence>
<evidence type="ECO:0000256" key="3">
    <source>
        <dbReference type="ARBA" id="ARBA00009119"/>
    </source>
</evidence>
<dbReference type="InterPro" id="IPR049548">
    <property type="entry name" value="Sina-like_RING"/>
</dbReference>
<dbReference type="InterPro" id="IPR001841">
    <property type="entry name" value="Znf_RING"/>
</dbReference>
<dbReference type="GO" id="GO:0008270">
    <property type="term" value="F:zinc ion binding"/>
    <property type="evidence" value="ECO:0007669"/>
    <property type="project" value="UniProtKB-KW"/>
</dbReference>
<evidence type="ECO:0000256" key="9">
    <source>
        <dbReference type="ARBA" id="ARBA00022833"/>
    </source>
</evidence>
<dbReference type="SUPFAM" id="SSF49599">
    <property type="entry name" value="TRAF domain-like"/>
    <property type="match status" value="1"/>
</dbReference>
<evidence type="ECO:0000256" key="8">
    <source>
        <dbReference type="ARBA" id="ARBA00022786"/>
    </source>
</evidence>
<protein>
    <recommendedName>
        <fullName evidence="4">RING-type E3 ubiquitin transferase</fullName>
        <ecNumber evidence="4">2.3.2.27</ecNumber>
    </recommendedName>
</protein>
<comment type="catalytic activity">
    <reaction evidence="1">
        <text>S-ubiquitinyl-[E2 ubiquitin-conjugating enzyme]-L-cysteine + [acceptor protein]-L-lysine = [E2 ubiquitin-conjugating enzyme]-L-cysteine + N(6)-ubiquitinyl-[acceptor protein]-L-lysine.</text>
        <dbReference type="EC" id="2.3.2.27"/>
    </reaction>
</comment>
<name>A0A921RCH2_SORBI</name>
<evidence type="ECO:0000256" key="6">
    <source>
        <dbReference type="ARBA" id="ARBA00022723"/>
    </source>
</evidence>
<keyword evidence="9" id="KW-0862">Zinc</keyword>
<comment type="pathway">
    <text evidence="2">Protein modification; protein ubiquitination.</text>
</comment>
<dbReference type="EC" id="2.3.2.27" evidence="4"/>
<organism evidence="15 16">
    <name type="scientific">Sorghum bicolor</name>
    <name type="common">Sorghum</name>
    <name type="synonym">Sorghum vulgare</name>
    <dbReference type="NCBI Taxonomy" id="4558"/>
    <lineage>
        <taxon>Eukaryota</taxon>
        <taxon>Viridiplantae</taxon>
        <taxon>Streptophyta</taxon>
        <taxon>Embryophyta</taxon>
        <taxon>Tracheophyta</taxon>
        <taxon>Spermatophyta</taxon>
        <taxon>Magnoliopsida</taxon>
        <taxon>Liliopsida</taxon>
        <taxon>Poales</taxon>
        <taxon>Poaceae</taxon>
        <taxon>PACMAD clade</taxon>
        <taxon>Panicoideae</taxon>
        <taxon>Andropogonodae</taxon>
        <taxon>Andropogoneae</taxon>
        <taxon>Sorghinae</taxon>
        <taxon>Sorghum</taxon>
    </lineage>
</organism>
<feature type="domain" description="SIAH-type" evidence="14">
    <location>
        <begin position="102"/>
        <end position="161"/>
    </location>
</feature>
<dbReference type="PANTHER" id="PTHR46632:SF16">
    <property type="entry name" value="E3 UBIQUITIN-PROTEIN LIGASE SINA-LIKE 10"/>
    <property type="match status" value="1"/>
</dbReference>
<reference evidence="15" key="2">
    <citation type="submission" date="2020-10" db="EMBL/GenBank/DDBJ databases">
        <authorList>
            <person name="Cooper E.A."/>
            <person name="Brenton Z.W."/>
            <person name="Flinn B.S."/>
            <person name="Jenkins J."/>
            <person name="Shu S."/>
            <person name="Flowers D."/>
            <person name="Luo F."/>
            <person name="Wang Y."/>
            <person name="Xia P."/>
            <person name="Barry K."/>
            <person name="Daum C."/>
            <person name="Lipzen A."/>
            <person name="Yoshinaga Y."/>
            <person name="Schmutz J."/>
            <person name="Saski C."/>
            <person name="Vermerris W."/>
            <person name="Kresovich S."/>
        </authorList>
    </citation>
    <scope>NUCLEOTIDE SEQUENCE</scope>
</reference>
<dbReference type="PROSITE" id="PS51081">
    <property type="entry name" value="ZF_SIAH"/>
    <property type="match status" value="1"/>
</dbReference>
<keyword evidence="6" id="KW-0479">Metal-binding</keyword>
<dbReference type="Proteomes" id="UP000807115">
    <property type="component" value="Chromosome 3"/>
</dbReference>
<reference evidence="15" key="1">
    <citation type="journal article" date="2019" name="BMC Genomics">
        <title>A new reference genome for Sorghum bicolor reveals high levels of sequence similarity between sweet and grain genotypes: implications for the genetics of sugar metabolism.</title>
        <authorList>
            <person name="Cooper E.A."/>
            <person name="Brenton Z.W."/>
            <person name="Flinn B.S."/>
            <person name="Jenkins J."/>
            <person name="Shu S."/>
            <person name="Flowers D."/>
            <person name="Luo F."/>
            <person name="Wang Y."/>
            <person name="Xia P."/>
            <person name="Barry K."/>
            <person name="Daum C."/>
            <person name="Lipzen A."/>
            <person name="Yoshinaga Y."/>
            <person name="Schmutz J."/>
            <person name="Saski C."/>
            <person name="Vermerris W."/>
            <person name="Kresovich S."/>
        </authorList>
    </citation>
    <scope>NUCLEOTIDE SEQUENCE</scope>
</reference>
<dbReference type="PANTHER" id="PTHR46632">
    <property type="entry name" value="E3 UBIQUITIN-PROTEIN LIGASE SINA-LIKE 4"/>
    <property type="match status" value="1"/>
</dbReference>
<comment type="caution">
    <text evidence="15">The sequence shown here is derived from an EMBL/GenBank/DDBJ whole genome shotgun (WGS) entry which is preliminary data.</text>
</comment>
<evidence type="ECO:0000259" key="14">
    <source>
        <dbReference type="PROSITE" id="PS51081"/>
    </source>
</evidence>
<evidence type="ECO:0000256" key="12">
    <source>
        <dbReference type="SAM" id="MobiDB-lite"/>
    </source>
</evidence>
<evidence type="ECO:0000256" key="2">
    <source>
        <dbReference type="ARBA" id="ARBA00004906"/>
    </source>
</evidence>
<proteinExistence type="inferred from homology"/>
<evidence type="ECO:0000256" key="7">
    <source>
        <dbReference type="ARBA" id="ARBA00022771"/>
    </source>
</evidence>
<evidence type="ECO:0000259" key="13">
    <source>
        <dbReference type="PROSITE" id="PS50089"/>
    </source>
</evidence>
<dbReference type="PROSITE" id="PS50089">
    <property type="entry name" value="ZF_RING_2"/>
    <property type="match status" value="1"/>
</dbReference>
<dbReference type="AlphaFoldDB" id="A0A921RCH2"/>
<dbReference type="Gene3D" id="3.30.40.10">
    <property type="entry name" value="Zinc/RING finger domain, C3HC4 (zinc finger)"/>
    <property type="match status" value="1"/>
</dbReference>